<organism evidence="2 3">
    <name type="scientific">Plasmodiophora brassicae</name>
    <name type="common">Clubroot disease agent</name>
    <dbReference type="NCBI Taxonomy" id="37360"/>
    <lineage>
        <taxon>Eukaryota</taxon>
        <taxon>Sar</taxon>
        <taxon>Rhizaria</taxon>
        <taxon>Endomyxa</taxon>
        <taxon>Phytomyxea</taxon>
        <taxon>Plasmodiophorida</taxon>
        <taxon>Plasmodiophoridae</taxon>
        <taxon>Plasmodiophora</taxon>
    </lineage>
</organism>
<dbReference type="AlphaFoldDB" id="A0A0G4J2G7"/>
<accession>A0A0G4J2G7</accession>
<protein>
    <submittedName>
        <fullName evidence="2">Uncharacterized protein</fullName>
    </submittedName>
</protein>
<gene>
    <name evidence="2" type="ORF">PBRA_008629</name>
</gene>
<dbReference type="EMBL" id="CDSF01000115">
    <property type="protein sequence ID" value="CEP01687.1"/>
    <property type="molecule type" value="Genomic_DNA"/>
</dbReference>
<proteinExistence type="predicted"/>
<feature type="compositionally biased region" description="Polar residues" evidence="1">
    <location>
        <begin position="468"/>
        <end position="478"/>
    </location>
</feature>
<reference evidence="2 3" key="1">
    <citation type="submission" date="2015-02" db="EMBL/GenBank/DDBJ databases">
        <authorList>
            <person name="Chooi Y.-H."/>
        </authorList>
    </citation>
    <scope>NUCLEOTIDE SEQUENCE [LARGE SCALE GENOMIC DNA]</scope>
    <source>
        <strain evidence="2">E3</strain>
    </source>
</reference>
<feature type="region of interest" description="Disordered" evidence="1">
    <location>
        <begin position="457"/>
        <end position="478"/>
    </location>
</feature>
<sequence>MSRPRRLGSSSDSPEHAGGDASRNVNIFLEHVREYKRRRAAADSQRQRDNVAAGKRFLEIARRALQSERPRRNPSDDVMHNPFLRLFDEYRRRRQCRPTMIVTRHKDTVSVEPFDIRPALLEDDARSNVQKFNEWPETNCKEYQNELRLSDFLVAEISKKLKELEAPNVDPTIPDNFGEVMRSKGSYNANRAKQSRTRRNALIRDICEALRIPSDDVTDALDVDLNATAESISVLRRHLLDMGVTSPFIRYMACRGGHVWPDGADVPSSEACCRRQSEPCIYFSRILFLQSLFRSGTFCKMLHDELDRHREIASAPLRSTCVQDWTDGDFFYTVYSPFMKSCLENNEFPLLVSSMDVDGADLLSWGSKSVVPLVQIVMGLPASVRCNKGLMSPVALIPNVDKGHRCAVQSLGALELNLMKYYGFPVFDAVEKRVKHVRCISAVMAKDYIELCHTSCTSQDGKRDGDPSVSTTTTLSAI</sequence>
<name>A0A0G4J2G7_PLABS</name>
<dbReference type="Proteomes" id="UP000039324">
    <property type="component" value="Unassembled WGS sequence"/>
</dbReference>
<keyword evidence="3" id="KW-1185">Reference proteome</keyword>
<evidence type="ECO:0000256" key="1">
    <source>
        <dbReference type="SAM" id="MobiDB-lite"/>
    </source>
</evidence>
<evidence type="ECO:0000313" key="2">
    <source>
        <dbReference type="EMBL" id="CEP01687.1"/>
    </source>
</evidence>
<feature type="region of interest" description="Disordered" evidence="1">
    <location>
        <begin position="1"/>
        <end position="24"/>
    </location>
</feature>
<evidence type="ECO:0000313" key="3">
    <source>
        <dbReference type="Proteomes" id="UP000039324"/>
    </source>
</evidence>